<accession>A0A644ZB17</accession>
<keyword evidence="4" id="KW-0548">Nucleotidyltransferase</keyword>
<protein>
    <submittedName>
        <fullName evidence="12">RNA polymerase sigma-54 factor</fullName>
    </submittedName>
</protein>
<dbReference type="GO" id="GO:0016987">
    <property type="term" value="F:sigma factor activity"/>
    <property type="evidence" value="ECO:0007669"/>
    <property type="project" value="UniProtKB-KW"/>
</dbReference>
<evidence type="ECO:0000256" key="2">
    <source>
        <dbReference type="ARBA" id="ARBA00022478"/>
    </source>
</evidence>
<dbReference type="NCBIfam" id="TIGR02395">
    <property type="entry name" value="rpoN_sigma"/>
    <property type="match status" value="1"/>
</dbReference>
<keyword evidence="3" id="KW-0808">Transferase</keyword>
<dbReference type="Pfam" id="PF04552">
    <property type="entry name" value="Sigma54_DBD"/>
    <property type="match status" value="1"/>
</dbReference>
<dbReference type="Pfam" id="PF04963">
    <property type="entry name" value="Sigma54_CBD"/>
    <property type="match status" value="1"/>
</dbReference>
<evidence type="ECO:0000256" key="9">
    <source>
        <dbReference type="SAM" id="MobiDB-lite"/>
    </source>
</evidence>
<dbReference type="PIRSF" id="PIRSF000774">
    <property type="entry name" value="RpoN"/>
    <property type="match status" value="1"/>
</dbReference>
<evidence type="ECO:0000256" key="8">
    <source>
        <dbReference type="ARBA" id="ARBA00023163"/>
    </source>
</evidence>
<keyword evidence="5" id="KW-0805">Transcription regulation</keyword>
<feature type="domain" description="RNA polymerase sigma factor 54 DNA-binding" evidence="10">
    <location>
        <begin position="313"/>
        <end position="471"/>
    </location>
</feature>
<keyword evidence="6" id="KW-0731">Sigma factor</keyword>
<feature type="region of interest" description="Disordered" evidence="9">
    <location>
        <begin position="55"/>
        <end position="75"/>
    </location>
</feature>
<feature type="domain" description="RNA polymerase sigma factor 54 core-binding" evidence="11">
    <location>
        <begin position="110"/>
        <end position="299"/>
    </location>
</feature>
<dbReference type="InterPro" id="IPR038709">
    <property type="entry name" value="RpoN_core-bd_sf"/>
</dbReference>
<keyword evidence="7" id="KW-0238">DNA-binding</keyword>
<dbReference type="PANTHER" id="PTHR32248">
    <property type="entry name" value="RNA POLYMERASE SIGMA-54 FACTOR"/>
    <property type="match status" value="1"/>
</dbReference>
<evidence type="ECO:0000256" key="1">
    <source>
        <dbReference type="ARBA" id="ARBA00008798"/>
    </source>
</evidence>
<keyword evidence="8" id="KW-0804">Transcription</keyword>
<dbReference type="AlphaFoldDB" id="A0A644ZB17"/>
<evidence type="ECO:0000313" key="12">
    <source>
        <dbReference type="EMBL" id="MPM35913.1"/>
    </source>
</evidence>
<dbReference type="EMBL" id="VSSQ01007434">
    <property type="protein sequence ID" value="MPM35913.1"/>
    <property type="molecule type" value="Genomic_DNA"/>
</dbReference>
<dbReference type="PANTHER" id="PTHR32248:SF4">
    <property type="entry name" value="RNA POLYMERASE SIGMA-54 FACTOR"/>
    <property type="match status" value="1"/>
</dbReference>
<evidence type="ECO:0000256" key="3">
    <source>
        <dbReference type="ARBA" id="ARBA00022679"/>
    </source>
</evidence>
<dbReference type="Pfam" id="PF00309">
    <property type="entry name" value="Sigma54_AID"/>
    <property type="match status" value="1"/>
</dbReference>
<dbReference type="InterPro" id="IPR007046">
    <property type="entry name" value="RNA_pol_sigma_54_core-bd"/>
</dbReference>
<sequence>MKMGFELNLSQTQKLIMTPELRQAIQILQFNNVELMEFIYKQLEVNPFLESVDNKVQESSSDERAEYEKSDFDKSDNKDEIDWKEITEKYDDLSYKAYEKTADSDEKQTFESYTSKKMSLKDHLMVQLGVSVKTNKEKRIGEFIIESLDNKGYLGCSIQDISLLLNEDVVEVERVLRLIQTFDPVGVGARNLSECLMIQLKEKGIQDKNAYIIAEQYLEEIATNKIQKIAKDLRITVSRVQSICDIIKMLEPKPSRGFIVDSDNIRYIVPDVTIEKINGEYIIIVNDNNLPVLTISGYYQNMIKNLDDKEANKFLSDKLNSSMWLIKSIEQRRMTLYKVVESILKFQRKFFDEGKTALKPLVLKDVAEDIGVHESTVSRATNGKYVQTPIGLFELKYFFASSLSESDGEGISSTSVKSQIQKLINEENTQKPLSDQKIAEMLSSEGINISRRTVAKYRDEMRIPSSSMRRRY</sequence>
<dbReference type="InterPro" id="IPR007634">
    <property type="entry name" value="RNA_pol_sigma_54_DNA-bd"/>
</dbReference>
<evidence type="ECO:0000259" key="10">
    <source>
        <dbReference type="Pfam" id="PF04552"/>
    </source>
</evidence>
<proteinExistence type="inferred from homology"/>
<dbReference type="PROSITE" id="PS50044">
    <property type="entry name" value="SIGMA54_3"/>
    <property type="match status" value="1"/>
</dbReference>
<dbReference type="GO" id="GO:0003677">
    <property type="term" value="F:DNA binding"/>
    <property type="evidence" value="ECO:0007669"/>
    <property type="project" value="UniProtKB-KW"/>
</dbReference>
<dbReference type="PROSITE" id="PS00717">
    <property type="entry name" value="SIGMA54_1"/>
    <property type="match status" value="1"/>
</dbReference>
<dbReference type="PROSITE" id="PS00718">
    <property type="entry name" value="SIGMA54_2"/>
    <property type="match status" value="1"/>
</dbReference>
<gene>
    <name evidence="12" type="primary">rpoN_16</name>
    <name evidence="12" type="ORF">SDC9_82507</name>
</gene>
<dbReference type="GO" id="GO:0001216">
    <property type="term" value="F:DNA-binding transcription activator activity"/>
    <property type="evidence" value="ECO:0007669"/>
    <property type="project" value="InterPro"/>
</dbReference>
<dbReference type="GO" id="GO:0006352">
    <property type="term" value="P:DNA-templated transcription initiation"/>
    <property type="evidence" value="ECO:0007669"/>
    <property type="project" value="InterPro"/>
</dbReference>
<dbReference type="PRINTS" id="PR00045">
    <property type="entry name" value="SIGMA54FCT"/>
</dbReference>
<dbReference type="Gene3D" id="1.10.10.60">
    <property type="entry name" value="Homeodomain-like"/>
    <property type="match status" value="1"/>
</dbReference>
<comment type="similarity">
    <text evidence="1">Belongs to the sigma-54 factor family.</text>
</comment>
<keyword evidence="2" id="KW-0240">DNA-directed RNA polymerase</keyword>
<name>A0A644ZB17_9ZZZZ</name>
<dbReference type="GO" id="GO:0016779">
    <property type="term" value="F:nucleotidyltransferase activity"/>
    <property type="evidence" value="ECO:0007669"/>
    <property type="project" value="UniProtKB-KW"/>
</dbReference>
<dbReference type="GO" id="GO:0000428">
    <property type="term" value="C:DNA-directed RNA polymerase complex"/>
    <property type="evidence" value="ECO:0007669"/>
    <property type="project" value="UniProtKB-KW"/>
</dbReference>
<reference evidence="12" key="1">
    <citation type="submission" date="2019-08" db="EMBL/GenBank/DDBJ databases">
        <authorList>
            <person name="Kucharzyk K."/>
            <person name="Murdoch R.W."/>
            <person name="Higgins S."/>
            <person name="Loffler F."/>
        </authorList>
    </citation>
    <scope>NUCLEOTIDE SEQUENCE</scope>
</reference>
<evidence type="ECO:0000256" key="5">
    <source>
        <dbReference type="ARBA" id="ARBA00023015"/>
    </source>
</evidence>
<comment type="caution">
    <text evidence="12">The sequence shown here is derived from an EMBL/GenBank/DDBJ whole genome shotgun (WGS) entry which is preliminary data.</text>
</comment>
<evidence type="ECO:0000259" key="11">
    <source>
        <dbReference type="Pfam" id="PF04963"/>
    </source>
</evidence>
<dbReference type="Gene3D" id="1.10.10.1330">
    <property type="entry name" value="RNA polymerase sigma-54 factor, core-binding domain"/>
    <property type="match status" value="1"/>
</dbReference>
<evidence type="ECO:0000256" key="7">
    <source>
        <dbReference type="ARBA" id="ARBA00023125"/>
    </source>
</evidence>
<evidence type="ECO:0000256" key="4">
    <source>
        <dbReference type="ARBA" id="ARBA00022695"/>
    </source>
</evidence>
<dbReference type="InterPro" id="IPR000394">
    <property type="entry name" value="RNA_pol_sigma_54"/>
</dbReference>
<organism evidence="12">
    <name type="scientific">bioreactor metagenome</name>
    <dbReference type="NCBI Taxonomy" id="1076179"/>
    <lineage>
        <taxon>unclassified sequences</taxon>
        <taxon>metagenomes</taxon>
        <taxon>ecological metagenomes</taxon>
    </lineage>
</organism>
<evidence type="ECO:0000256" key="6">
    <source>
        <dbReference type="ARBA" id="ARBA00023082"/>
    </source>
</evidence>